<dbReference type="Proteomes" id="UP000663882">
    <property type="component" value="Unassembled WGS sequence"/>
</dbReference>
<evidence type="ECO:0000313" key="4">
    <source>
        <dbReference type="EMBL" id="CAF1398764.1"/>
    </source>
</evidence>
<proteinExistence type="predicted"/>
<reference evidence="5" key="1">
    <citation type="submission" date="2021-02" db="EMBL/GenBank/DDBJ databases">
        <authorList>
            <person name="Nowell W R."/>
        </authorList>
    </citation>
    <scope>NUCLEOTIDE SEQUENCE</scope>
</reference>
<accession>A0A819PSV1</accession>
<protein>
    <submittedName>
        <fullName evidence="5">Uncharacterized protein</fullName>
    </submittedName>
</protein>
<feature type="repeat" description="TPR" evidence="3">
    <location>
        <begin position="59"/>
        <end position="92"/>
    </location>
</feature>
<dbReference type="EMBL" id="CAJNOO010004943">
    <property type="protein sequence ID" value="CAF1398764.1"/>
    <property type="molecule type" value="Genomic_DNA"/>
</dbReference>
<dbReference type="PROSITE" id="PS50005">
    <property type="entry name" value="TPR"/>
    <property type="match status" value="1"/>
</dbReference>
<dbReference type="Pfam" id="PF13424">
    <property type="entry name" value="TPR_12"/>
    <property type="match status" value="1"/>
</dbReference>
<dbReference type="PANTHER" id="PTHR45641:SF19">
    <property type="entry name" value="NEPHROCYSTIN-3"/>
    <property type="match status" value="1"/>
</dbReference>
<dbReference type="PANTHER" id="PTHR45641">
    <property type="entry name" value="TETRATRICOPEPTIDE REPEAT PROTEIN (AFU_ORTHOLOGUE AFUA_6G03870)"/>
    <property type="match status" value="1"/>
</dbReference>
<evidence type="ECO:0000313" key="5">
    <source>
        <dbReference type="EMBL" id="CAF4015769.1"/>
    </source>
</evidence>
<dbReference type="SUPFAM" id="SSF48452">
    <property type="entry name" value="TPR-like"/>
    <property type="match status" value="1"/>
</dbReference>
<evidence type="ECO:0000256" key="3">
    <source>
        <dbReference type="PROSITE-ProRule" id="PRU00339"/>
    </source>
</evidence>
<keyword evidence="1" id="KW-0677">Repeat</keyword>
<keyword evidence="2 3" id="KW-0802">TPR repeat</keyword>
<name>A0A819PSV1_9BILA</name>
<gene>
    <name evidence="5" type="ORF">OTI717_LOCUS29810</name>
    <name evidence="4" type="ORF">RFH988_LOCUS34732</name>
</gene>
<dbReference type="InterPro" id="IPR011990">
    <property type="entry name" value="TPR-like_helical_dom_sf"/>
</dbReference>
<dbReference type="InterPro" id="IPR019734">
    <property type="entry name" value="TPR_rpt"/>
</dbReference>
<dbReference type="SMART" id="SM00028">
    <property type="entry name" value="TPR"/>
    <property type="match status" value="3"/>
</dbReference>
<dbReference type="EMBL" id="CAJOAX010007691">
    <property type="protein sequence ID" value="CAF4015769.1"/>
    <property type="molecule type" value="Genomic_DNA"/>
</dbReference>
<evidence type="ECO:0000256" key="2">
    <source>
        <dbReference type="ARBA" id="ARBA00022803"/>
    </source>
</evidence>
<sequence length="196" mass="23035">MKAVRLIDQLSPRTQYADWINTIGNIFFEKEFYDYALECYLIGLKMRLDCLPNEHLDIAESLMFLGDVYIKKDYLNQAQSYYEKALIIYENKEHVNSNYVLSSIGTIYENMSEYHIALQYYKRASAFRVKYFPLDNPMKIINEDNTTRVQQLMKQFIRHSVTEAEPSHSQSLIVVCANGLSWRIDVQSRLSDCRLA</sequence>
<dbReference type="AlphaFoldDB" id="A0A819PSV1"/>
<evidence type="ECO:0000256" key="1">
    <source>
        <dbReference type="ARBA" id="ARBA00022737"/>
    </source>
</evidence>
<evidence type="ECO:0000313" key="6">
    <source>
        <dbReference type="Proteomes" id="UP000663823"/>
    </source>
</evidence>
<dbReference type="Gene3D" id="1.25.40.10">
    <property type="entry name" value="Tetratricopeptide repeat domain"/>
    <property type="match status" value="1"/>
</dbReference>
<organism evidence="5 6">
    <name type="scientific">Rotaria sordida</name>
    <dbReference type="NCBI Taxonomy" id="392033"/>
    <lineage>
        <taxon>Eukaryota</taxon>
        <taxon>Metazoa</taxon>
        <taxon>Spiralia</taxon>
        <taxon>Gnathifera</taxon>
        <taxon>Rotifera</taxon>
        <taxon>Eurotatoria</taxon>
        <taxon>Bdelloidea</taxon>
        <taxon>Philodinida</taxon>
        <taxon>Philodinidae</taxon>
        <taxon>Rotaria</taxon>
    </lineage>
</organism>
<dbReference type="Proteomes" id="UP000663823">
    <property type="component" value="Unassembled WGS sequence"/>
</dbReference>
<comment type="caution">
    <text evidence="5">The sequence shown here is derived from an EMBL/GenBank/DDBJ whole genome shotgun (WGS) entry which is preliminary data.</text>
</comment>